<evidence type="ECO:0000313" key="3">
    <source>
        <dbReference type="EMBL" id="MBB6647301.1"/>
    </source>
</evidence>
<dbReference type="AlphaFoldDB" id="A0A7J9SPF1"/>
<dbReference type="Proteomes" id="UP000546257">
    <property type="component" value="Unassembled WGS sequence"/>
</dbReference>
<dbReference type="InterPro" id="IPR006016">
    <property type="entry name" value="UspA"/>
</dbReference>
<keyword evidence="4" id="KW-1185">Reference proteome</keyword>
<dbReference type="PANTHER" id="PTHR46268">
    <property type="entry name" value="STRESS RESPONSE PROTEIN NHAX"/>
    <property type="match status" value="1"/>
</dbReference>
<organism evidence="3 4">
    <name type="scientific">Halobellus ruber</name>
    <dbReference type="NCBI Taxonomy" id="2761102"/>
    <lineage>
        <taxon>Archaea</taxon>
        <taxon>Methanobacteriati</taxon>
        <taxon>Methanobacteriota</taxon>
        <taxon>Stenosarchaea group</taxon>
        <taxon>Halobacteria</taxon>
        <taxon>Halobacteriales</taxon>
        <taxon>Haloferacaceae</taxon>
        <taxon>Halobellus</taxon>
    </lineage>
</organism>
<dbReference type="InterPro" id="IPR006015">
    <property type="entry name" value="Universal_stress_UspA"/>
</dbReference>
<dbReference type="PRINTS" id="PR01438">
    <property type="entry name" value="UNVRSLSTRESS"/>
</dbReference>
<proteinExistence type="inferred from homology"/>
<accession>A0A7J9SPF1</accession>
<dbReference type="PANTHER" id="PTHR46268:SF6">
    <property type="entry name" value="UNIVERSAL STRESS PROTEIN UP12"/>
    <property type="match status" value="1"/>
</dbReference>
<evidence type="ECO:0000256" key="1">
    <source>
        <dbReference type="ARBA" id="ARBA00008791"/>
    </source>
</evidence>
<protein>
    <submittedName>
        <fullName evidence="3">Universal stress protein</fullName>
    </submittedName>
</protein>
<dbReference type="InterPro" id="IPR014729">
    <property type="entry name" value="Rossmann-like_a/b/a_fold"/>
</dbReference>
<dbReference type="CDD" id="cd00293">
    <property type="entry name" value="USP-like"/>
    <property type="match status" value="1"/>
</dbReference>
<evidence type="ECO:0000313" key="4">
    <source>
        <dbReference type="Proteomes" id="UP000546257"/>
    </source>
</evidence>
<comment type="similarity">
    <text evidence="1">Belongs to the universal stress protein A family.</text>
</comment>
<name>A0A7J9SPF1_9EURY</name>
<sequence length="152" mass="16296">MGIQTVVVAVGHSDEDRIEEIVETATDLAGPAGAAVRLVHVFERDEYDRIRDQLDVAVDDEVTPDEVARRHVTIRKVGEAMGAAGLEYSWHGRLSDEGEQGDAIVEAAEELGADLLVVGGRRRSPTGKAVFGSTAQEVMLSAPCPVTFVRAD</sequence>
<dbReference type="Gene3D" id="3.40.50.620">
    <property type="entry name" value="HUPs"/>
    <property type="match status" value="1"/>
</dbReference>
<dbReference type="Pfam" id="PF00582">
    <property type="entry name" value="Usp"/>
    <property type="match status" value="1"/>
</dbReference>
<dbReference type="RefSeq" id="WP_185193680.1">
    <property type="nucleotide sequence ID" value="NZ_JACKXD010000005.1"/>
</dbReference>
<comment type="caution">
    <text evidence="3">The sequence shown here is derived from an EMBL/GenBank/DDBJ whole genome shotgun (WGS) entry which is preliminary data.</text>
</comment>
<feature type="domain" description="UspA" evidence="2">
    <location>
        <begin position="3"/>
        <end position="150"/>
    </location>
</feature>
<gene>
    <name evidence="3" type="ORF">H5V44_13590</name>
</gene>
<evidence type="ECO:0000259" key="2">
    <source>
        <dbReference type="Pfam" id="PF00582"/>
    </source>
</evidence>
<dbReference type="EMBL" id="JACKXD010000005">
    <property type="protein sequence ID" value="MBB6647301.1"/>
    <property type="molecule type" value="Genomic_DNA"/>
</dbReference>
<dbReference type="SUPFAM" id="SSF52402">
    <property type="entry name" value="Adenine nucleotide alpha hydrolases-like"/>
    <property type="match status" value="1"/>
</dbReference>
<reference evidence="3 4" key="1">
    <citation type="submission" date="2020-08" db="EMBL/GenBank/DDBJ databases">
        <authorList>
            <person name="Seo M.-J."/>
        </authorList>
    </citation>
    <scope>NUCLEOTIDE SEQUENCE [LARGE SCALE GENOMIC DNA]</scope>
    <source>
        <strain evidence="3 4">MBLA0160</strain>
    </source>
</reference>